<evidence type="ECO:0000256" key="1">
    <source>
        <dbReference type="SAM" id="MobiDB-lite"/>
    </source>
</evidence>
<keyword evidence="3" id="KW-1185">Reference proteome</keyword>
<dbReference type="Proteomes" id="UP001188597">
    <property type="component" value="Unassembled WGS sequence"/>
</dbReference>
<reference evidence="2" key="1">
    <citation type="submission" date="2022-12" db="EMBL/GenBank/DDBJ databases">
        <title>Draft genome assemblies for two species of Escallonia (Escalloniales).</title>
        <authorList>
            <person name="Chanderbali A."/>
            <person name="Dervinis C."/>
            <person name="Anghel I."/>
            <person name="Soltis D."/>
            <person name="Soltis P."/>
            <person name="Zapata F."/>
        </authorList>
    </citation>
    <scope>NUCLEOTIDE SEQUENCE</scope>
    <source>
        <strain evidence="2">UCBG64.0493</strain>
        <tissue evidence="2">Leaf</tissue>
    </source>
</reference>
<proteinExistence type="predicted"/>
<gene>
    <name evidence="2" type="ORF">RJ639_008185</name>
</gene>
<evidence type="ECO:0000313" key="3">
    <source>
        <dbReference type="Proteomes" id="UP001188597"/>
    </source>
</evidence>
<evidence type="ECO:0000313" key="2">
    <source>
        <dbReference type="EMBL" id="KAK3014465.1"/>
    </source>
</evidence>
<comment type="caution">
    <text evidence="2">The sequence shown here is derived from an EMBL/GenBank/DDBJ whole genome shotgun (WGS) entry which is preliminary data.</text>
</comment>
<accession>A0AA88VZH3</accession>
<dbReference type="AlphaFoldDB" id="A0AA88VZH3"/>
<sequence length="111" mass="12604">MESTHSLVQWFEESVHVLRCLWRILDQWVAGQMVDVGGPWESCCIKETKGKSLEEAAGENEDNSVKPCNEPEAGHNRTVPIILVERRAIFAIKLLKAAYLGVEWWATLRPT</sequence>
<feature type="region of interest" description="Disordered" evidence="1">
    <location>
        <begin position="54"/>
        <end position="73"/>
    </location>
</feature>
<protein>
    <submittedName>
        <fullName evidence="2">Uncharacterized protein</fullName>
    </submittedName>
</protein>
<dbReference type="EMBL" id="JAVXUP010001217">
    <property type="protein sequence ID" value="KAK3014465.1"/>
    <property type="molecule type" value="Genomic_DNA"/>
</dbReference>
<name>A0AA88VZH3_9ASTE</name>
<organism evidence="2 3">
    <name type="scientific">Escallonia herrerae</name>
    <dbReference type="NCBI Taxonomy" id="1293975"/>
    <lineage>
        <taxon>Eukaryota</taxon>
        <taxon>Viridiplantae</taxon>
        <taxon>Streptophyta</taxon>
        <taxon>Embryophyta</taxon>
        <taxon>Tracheophyta</taxon>
        <taxon>Spermatophyta</taxon>
        <taxon>Magnoliopsida</taxon>
        <taxon>eudicotyledons</taxon>
        <taxon>Gunneridae</taxon>
        <taxon>Pentapetalae</taxon>
        <taxon>asterids</taxon>
        <taxon>campanulids</taxon>
        <taxon>Escalloniales</taxon>
        <taxon>Escalloniaceae</taxon>
        <taxon>Escallonia</taxon>
    </lineage>
</organism>